<evidence type="ECO:0000256" key="7">
    <source>
        <dbReference type="SAM" id="MobiDB-lite"/>
    </source>
</evidence>
<feature type="transmembrane region" description="Helical" evidence="6">
    <location>
        <begin position="41"/>
        <end position="61"/>
    </location>
</feature>
<feature type="region of interest" description="Disordered" evidence="7">
    <location>
        <begin position="172"/>
        <end position="214"/>
    </location>
</feature>
<evidence type="ECO:0000256" key="2">
    <source>
        <dbReference type="ARBA" id="ARBA00008573"/>
    </source>
</evidence>
<comment type="similarity">
    <text evidence="2 6">Belongs to the DP1 family.</text>
</comment>
<evidence type="ECO:0000256" key="3">
    <source>
        <dbReference type="ARBA" id="ARBA00022692"/>
    </source>
</evidence>
<keyword evidence="4 6" id="KW-1133">Transmembrane helix</keyword>
<keyword evidence="5 6" id="KW-0472">Membrane</keyword>
<keyword evidence="9" id="KW-1185">Reference proteome</keyword>
<dbReference type="Proteomes" id="UP000027222">
    <property type="component" value="Unassembled WGS sequence"/>
</dbReference>
<dbReference type="OrthoDB" id="434647at2759"/>
<reference evidence="9" key="1">
    <citation type="journal article" date="2014" name="Proc. Natl. Acad. Sci. U.S.A.">
        <title>Extensive sampling of basidiomycete genomes demonstrates inadequacy of the white-rot/brown-rot paradigm for wood decay fungi.</title>
        <authorList>
            <person name="Riley R."/>
            <person name="Salamov A.A."/>
            <person name="Brown D.W."/>
            <person name="Nagy L.G."/>
            <person name="Floudas D."/>
            <person name="Held B.W."/>
            <person name="Levasseur A."/>
            <person name="Lombard V."/>
            <person name="Morin E."/>
            <person name="Otillar R."/>
            <person name="Lindquist E.A."/>
            <person name="Sun H."/>
            <person name="LaButti K.M."/>
            <person name="Schmutz J."/>
            <person name="Jabbour D."/>
            <person name="Luo H."/>
            <person name="Baker S.E."/>
            <person name="Pisabarro A.G."/>
            <person name="Walton J.D."/>
            <person name="Blanchette R.A."/>
            <person name="Henrissat B."/>
            <person name="Martin F."/>
            <person name="Cullen D."/>
            <person name="Hibbett D.S."/>
            <person name="Grigoriev I.V."/>
        </authorList>
    </citation>
    <scope>NUCLEOTIDE SEQUENCE [LARGE SCALE GENOMIC DNA]</scope>
    <source>
        <strain evidence="9">CBS 339.88</strain>
    </source>
</reference>
<dbReference type="PANTHER" id="PTHR12300">
    <property type="entry name" value="HVA22-LIKE PROTEINS"/>
    <property type="match status" value="1"/>
</dbReference>
<dbReference type="Pfam" id="PF03134">
    <property type="entry name" value="TB2_DP1_HVA22"/>
    <property type="match status" value="1"/>
</dbReference>
<comment type="subcellular location">
    <subcellularLocation>
        <location evidence="1 6">Membrane</location>
        <topology evidence="1 6">Multi-pass membrane protein</topology>
    </subcellularLocation>
</comment>
<evidence type="ECO:0000256" key="6">
    <source>
        <dbReference type="RuleBase" id="RU362006"/>
    </source>
</evidence>
<dbReference type="AlphaFoldDB" id="A0A067TSR9"/>
<feature type="compositionally biased region" description="Low complexity" evidence="7">
    <location>
        <begin position="182"/>
        <end position="197"/>
    </location>
</feature>
<evidence type="ECO:0000256" key="4">
    <source>
        <dbReference type="ARBA" id="ARBA00022989"/>
    </source>
</evidence>
<comment type="caution">
    <text evidence="6">Lacks conserved residue(s) required for the propagation of feature annotation.</text>
</comment>
<dbReference type="PANTHER" id="PTHR12300:SF161">
    <property type="entry name" value="RECEPTOR EXPRESSION-ENHANCING PROTEIN"/>
    <property type="match status" value="1"/>
</dbReference>
<dbReference type="GO" id="GO:0016020">
    <property type="term" value="C:membrane"/>
    <property type="evidence" value="ECO:0007669"/>
    <property type="project" value="UniProtKB-SubCell"/>
</dbReference>
<evidence type="ECO:0000313" key="8">
    <source>
        <dbReference type="EMBL" id="KDR85367.1"/>
    </source>
</evidence>
<dbReference type="InterPro" id="IPR004345">
    <property type="entry name" value="TB2_DP1_HVA22"/>
</dbReference>
<evidence type="ECO:0000256" key="5">
    <source>
        <dbReference type="ARBA" id="ARBA00023136"/>
    </source>
</evidence>
<protein>
    <recommendedName>
        <fullName evidence="6">Protein YOP1</fullName>
    </recommendedName>
</protein>
<dbReference type="HOGENOM" id="CLU_061852_1_0_1"/>
<proteinExistence type="inferred from homology"/>
<evidence type="ECO:0000313" key="9">
    <source>
        <dbReference type="Proteomes" id="UP000027222"/>
    </source>
</evidence>
<sequence length="214" mass="24481">MIVSTLSRLVSAWFAFLLPCYATYKALSRRPFSEGDIQKWSMYWTVIGVFVAFEYLAEWLISWMPFYWELKTIFLLFLSLPQTEGSTYIYNAYLQPFFSRNEADLDAGIVRMQRNILTFSQEKFSALWNWFWALSTRAQSQTQSANPAIPQMSWLLSPDAWRSALNVLQPASSSTNPAARPSLSQGSTGSQSSINSNHEATQKAAQFPVPQHYE</sequence>
<name>A0A067TSR9_GALM3</name>
<evidence type="ECO:0000256" key="1">
    <source>
        <dbReference type="ARBA" id="ARBA00004141"/>
    </source>
</evidence>
<keyword evidence="3 6" id="KW-0812">Transmembrane</keyword>
<accession>A0A067TSR9</accession>
<dbReference type="EMBL" id="KL142367">
    <property type="protein sequence ID" value="KDR85367.1"/>
    <property type="molecule type" value="Genomic_DNA"/>
</dbReference>
<organism evidence="8 9">
    <name type="scientific">Galerina marginata (strain CBS 339.88)</name>
    <dbReference type="NCBI Taxonomy" id="685588"/>
    <lineage>
        <taxon>Eukaryota</taxon>
        <taxon>Fungi</taxon>
        <taxon>Dikarya</taxon>
        <taxon>Basidiomycota</taxon>
        <taxon>Agaricomycotina</taxon>
        <taxon>Agaricomycetes</taxon>
        <taxon>Agaricomycetidae</taxon>
        <taxon>Agaricales</taxon>
        <taxon>Agaricineae</taxon>
        <taxon>Strophariaceae</taxon>
        <taxon>Galerina</taxon>
    </lineage>
</organism>
<gene>
    <name evidence="8" type="ORF">GALMADRAFT_261069</name>
</gene>